<dbReference type="PRINTS" id="PR00909">
    <property type="entry name" value="SPERMDNBNDNG"/>
</dbReference>
<dbReference type="SUPFAM" id="SSF53850">
    <property type="entry name" value="Periplasmic binding protein-like II"/>
    <property type="match status" value="1"/>
</dbReference>
<protein>
    <recommendedName>
        <fullName evidence="5">Putrescine-binding periplasmic protein</fullName>
    </recommendedName>
</protein>
<dbReference type="Pfam" id="PF13416">
    <property type="entry name" value="SBP_bac_8"/>
    <property type="match status" value="1"/>
</dbReference>
<dbReference type="InterPro" id="IPR006059">
    <property type="entry name" value="SBP"/>
</dbReference>
<dbReference type="EMBL" id="AP013068">
    <property type="protein sequence ID" value="BAN50467.1"/>
    <property type="molecule type" value="Genomic_DNA"/>
</dbReference>
<keyword evidence="2 5" id="KW-0813">Transport</keyword>
<dbReference type="AlphaFoldDB" id="S6AIJ2"/>
<dbReference type="PANTHER" id="PTHR30222:SF12">
    <property type="entry name" value="NORSPERMIDINE SENSOR"/>
    <property type="match status" value="1"/>
</dbReference>
<evidence type="ECO:0000256" key="1">
    <source>
        <dbReference type="ARBA" id="ARBA00004418"/>
    </source>
</evidence>
<evidence type="ECO:0000256" key="6">
    <source>
        <dbReference type="SAM" id="SignalP"/>
    </source>
</evidence>
<dbReference type="KEGG" id="pre:PCA10_47350"/>
<dbReference type="CDD" id="cd13659">
    <property type="entry name" value="PBP2_PotF"/>
    <property type="match status" value="1"/>
</dbReference>
<feature type="signal peptide" evidence="6">
    <location>
        <begin position="1"/>
        <end position="23"/>
    </location>
</feature>
<accession>S6AIJ2</accession>
<dbReference type="PATRIC" id="fig|1245471.3.peg.4796"/>
<organism evidence="7 8">
    <name type="scientific">Metapseudomonas resinovorans NBRC 106553</name>
    <dbReference type="NCBI Taxonomy" id="1245471"/>
    <lineage>
        <taxon>Bacteria</taxon>
        <taxon>Pseudomonadati</taxon>
        <taxon>Pseudomonadota</taxon>
        <taxon>Gammaproteobacteria</taxon>
        <taxon>Pseudomonadales</taxon>
        <taxon>Pseudomonadaceae</taxon>
        <taxon>Metapseudomonas</taxon>
    </lineage>
</organism>
<dbReference type="GO" id="GO:0019808">
    <property type="term" value="F:polyamine binding"/>
    <property type="evidence" value="ECO:0007669"/>
    <property type="project" value="InterPro"/>
</dbReference>
<evidence type="ECO:0000256" key="4">
    <source>
        <dbReference type="ARBA" id="ARBA00022764"/>
    </source>
</evidence>
<dbReference type="InterPro" id="IPR001188">
    <property type="entry name" value="Sperm_putr-bd"/>
</dbReference>
<gene>
    <name evidence="7" type="primary">spuE</name>
    <name evidence="7" type="ORF">PCA10_47350</name>
</gene>
<comment type="similarity">
    <text evidence="5">Belongs to the bacterial solute-binding protein PotD/PotF family.</text>
</comment>
<feature type="chain" id="PRO_5004535606" description="Putrescine-binding periplasmic protein" evidence="6">
    <location>
        <begin position="24"/>
        <end position="366"/>
    </location>
</feature>
<dbReference type="PANTHER" id="PTHR30222">
    <property type="entry name" value="SPERMIDINE/PUTRESCINE-BINDING PERIPLASMIC PROTEIN"/>
    <property type="match status" value="1"/>
</dbReference>
<evidence type="ECO:0000313" key="8">
    <source>
        <dbReference type="Proteomes" id="UP000015503"/>
    </source>
</evidence>
<dbReference type="RefSeq" id="WP_016494596.1">
    <property type="nucleotide sequence ID" value="NC_021499.1"/>
</dbReference>
<proteinExistence type="inferred from homology"/>
<keyword evidence="8" id="KW-1185">Reference proteome</keyword>
<name>S6AIJ2_METRE</name>
<dbReference type="STRING" id="1245471.PCA10_47350"/>
<comment type="function">
    <text evidence="5">Required for the activity of the bacterial periplasmic transport system of putrescine.</text>
</comment>
<reference evidence="7 8" key="1">
    <citation type="journal article" date="2013" name="Genome Announc.">
        <title>Complete Genome Sequence of the Carbazole Degrader Pseudomonas resinovorans Strain CA10 (NBRC 106553).</title>
        <authorList>
            <person name="Shintani M."/>
            <person name="Hosoyama A."/>
            <person name="Ohji S."/>
            <person name="Tsuchikane K."/>
            <person name="Takarada H."/>
            <person name="Yamazoe A."/>
            <person name="Fujita N."/>
            <person name="Nojiri H."/>
        </authorList>
    </citation>
    <scope>NUCLEOTIDE SEQUENCE [LARGE SCALE GENOMIC DNA]</scope>
    <source>
        <strain evidence="7 8">NBRC 106553</strain>
    </source>
</reference>
<dbReference type="Gene3D" id="3.40.190.10">
    <property type="entry name" value="Periplasmic binding protein-like II"/>
    <property type="match status" value="2"/>
</dbReference>
<dbReference type="Proteomes" id="UP000015503">
    <property type="component" value="Chromosome"/>
</dbReference>
<evidence type="ECO:0000256" key="3">
    <source>
        <dbReference type="ARBA" id="ARBA00022729"/>
    </source>
</evidence>
<sequence length="366" mass="40096">MPLGKTLLALACSVALCLGTARAAEAEKLVNIYNWANYIDPQVLKDFERDTGIRPVYDVYDSNETLEGKLLAGNTGYDLVVPSNNFLGYQVRAGVFRPLDKSRIPNLAGLDPQLVQQLQAVDPDNRHGAPYLWASTGIVYNHDKVAAALGGEVPTSWALLFEPGNMEKLARCGVAFLDSADEVLNSVLLYLGVDPNQATAEDYRKAEAQLRKVRPYITYFNSVKYTADLANGDICIALAYSGDAGQANERAREAGKPARIGYLQPREGSKIAFDMMAIPADAKHPENAEAFIDYVLAPKVMARITDYVRYPNAVPASRQFMSAEAASDPIIHPAPEALGKLVVIKPPEQKLMRLQTRLWNQLKGGK</sequence>
<dbReference type="eggNOG" id="COG0687">
    <property type="taxonomic scope" value="Bacteria"/>
</dbReference>
<dbReference type="HOGENOM" id="CLU_026974_1_4_6"/>
<dbReference type="PIRSF" id="PIRSF019574">
    <property type="entry name" value="Periplasmic_polyamine_BP"/>
    <property type="match status" value="1"/>
</dbReference>
<comment type="subcellular location">
    <subcellularLocation>
        <location evidence="1 5">Periplasm</location>
    </subcellularLocation>
</comment>
<evidence type="ECO:0000256" key="5">
    <source>
        <dbReference type="PIRNR" id="PIRNR019574"/>
    </source>
</evidence>
<dbReference type="GO" id="GO:0015846">
    <property type="term" value="P:polyamine transport"/>
    <property type="evidence" value="ECO:0007669"/>
    <property type="project" value="InterPro"/>
</dbReference>
<keyword evidence="4 5" id="KW-0574">Periplasm</keyword>
<dbReference type="GO" id="GO:0042597">
    <property type="term" value="C:periplasmic space"/>
    <property type="evidence" value="ECO:0007669"/>
    <property type="project" value="UniProtKB-SubCell"/>
</dbReference>
<dbReference type="OrthoDB" id="9769319at2"/>
<evidence type="ECO:0000313" key="7">
    <source>
        <dbReference type="EMBL" id="BAN50467.1"/>
    </source>
</evidence>
<keyword evidence="3 6" id="KW-0732">Signal</keyword>
<evidence type="ECO:0000256" key="2">
    <source>
        <dbReference type="ARBA" id="ARBA00022448"/>
    </source>
</evidence>